<comment type="caution">
    <text evidence="1">The sequence shown here is derived from an EMBL/GenBank/DDBJ whole genome shotgun (WGS) entry which is preliminary data.</text>
</comment>
<evidence type="ECO:0000313" key="2">
    <source>
        <dbReference type="Proteomes" id="UP000234744"/>
    </source>
</evidence>
<name>A0ABX4TTP4_PSEDL</name>
<protein>
    <submittedName>
        <fullName evidence="1">Tail assembly protein</fullName>
    </submittedName>
</protein>
<gene>
    <name evidence="1" type="ORF">CXG47_27995</name>
</gene>
<evidence type="ECO:0000313" key="1">
    <source>
        <dbReference type="EMBL" id="PLV06477.1"/>
    </source>
</evidence>
<feature type="non-terminal residue" evidence="1">
    <location>
        <position position="1"/>
    </location>
</feature>
<dbReference type="EMBL" id="PJCJ01000045">
    <property type="protein sequence ID" value="PLV06477.1"/>
    <property type="molecule type" value="Genomic_DNA"/>
</dbReference>
<reference evidence="1 2" key="1">
    <citation type="submission" date="2017-12" db="EMBL/GenBank/DDBJ databases">
        <title>Detection of the carbapenemase gene blaVIM-5 in members of the Pseudomonas putida group isolated from polluted Nigerian wetlands.</title>
        <authorList>
            <person name="Adelowo O."/>
            <person name="Vollmers J."/>
            <person name="Maeusezahl I."/>
            <person name="Kaster A.-K."/>
            <person name="Mueller J.A."/>
        </authorList>
    </citation>
    <scope>NUCLEOTIDE SEQUENCE [LARGE SCALE GENOMIC DNA]</scope>
    <source>
        <strain evidence="1 2">MR69</strain>
    </source>
</reference>
<proteinExistence type="predicted"/>
<organism evidence="1 2">
    <name type="scientific">Pseudomonas plecoglossicida</name>
    <dbReference type="NCBI Taxonomy" id="70775"/>
    <lineage>
        <taxon>Bacteria</taxon>
        <taxon>Pseudomonadati</taxon>
        <taxon>Pseudomonadota</taxon>
        <taxon>Gammaproteobacteria</taxon>
        <taxon>Pseudomonadales</taxon>
        <taxon>Pseudomonadaceae</taxon>
        <taxon>Pseudomonas</taxon>
    </lineage>
</organism>
<accession>A0ABX4TTP4</accession>
<dbReference type="Proteomes" id="UP000234744">
    <property type="component" value="Unassembled WGS sequence"/>
</dbReference>
<keyword evidence="2" id="KW-1185">Reference proteome</keyword>
<sequence length="41" mass="4166">SYAFGSAKNTTASGNPVPICIGERRWGGAIISASIVAQDKA</sequence>